<dbReference type="AlphaFoldDB" id="A0A4V5ZYX7"/>
<comment type="caution">
    <text evidence="3">The sequence shown here is derived from an EMBL/GenBank/DDBJ whole genome shotgun (WGS) entry which is preliminary data.</text>
</comment>
<keyword evidence="1" id="KW-0175">Coiled coil</keyword>
<accession>A0A4V5ZYX7</accession>
<gene>
    <name evidence="3" type="ORF">L596_025734</name>
</gene>
<evidence type="ECO:0000313" key="4">
    <source>
        <dbReference type="Proteomes" id="UP000298663"/>
    </source>
</evidence>
<proteinExistence type="predicted"/>
<evidence type="ECO:0000256" key="2">
    <source>
        <dbReference type="SAM" id="MobiDB-lite"/>
    </source>
</evidence>
<keyword evidence="4" id="KW-1185">Reference proteome</keyword>
<protein>
    <submittedName>
        <fullName evidence="3">Uncharacterized protein</fullName>
    </submittedName>
</protein>
<organism evidence="3 4">
    <name type="scientific">Steinernema carpocapsae</name>
    <name type="common">Entomopathogenic nematode</name>
    <dbReference type="NCBI Taxonomy" id="34508"/>
    <lineage>
        <taxon>Eukaryota</taxon>
        <taxon>Metazoa</taxon>
        <taxon>Ecdysozoa</taxon>
        <taxon>Nematoda</taxon>
        <taxon>Chromadorea</taxon>
        <taxon>Rhabditida</taxon>
        <taxon>Tylenchina</taxon>
        <taxon>Panagrolaimomorpha</taxon>
        <taxon>Strongyloidoidea</taxon>
        <taxon>Steinernematidae</taxon>
        <taxon>Steinernema</taxon>
    </lineage>
</organism>
<evidence type="ECO:0000313" key="3">
    <source>
        <dbReference type="EMBL" id="TKR65315.1"/>
    </source>
</evidence>
<dbReference type="EMBL" id="AZBU02000009">
    <property type="protein sequence ID" value="TKR65315.1"/>
    <property type="molecule type" value="Genomic_DNA"/>
</dbReference>
<feature type="compositionally biased region" description="Basic and acidic residues" evidence="2">
    <location>
        <begin position="364"/>
        <end position="373"/>
    </location>
</feature>
<name>A0A4V5ZYX7_STECR</name>
<feature type="compositionally biased region" description="Polar residues" evidence="2">
    <location>
        <begin position="416"/>
        <end position="427"/>
    </location>
</feature>
<dbReference type="Proteomes" id="UP000298663">
    <property type="component" value="Unassembled WGS sequence"/>
</dbReference>
<feature type="coiled-coil region" evidence="1">
    <location>
        <begin position="88"/>
        <end position="287"/>
    </location>
</feature>
<reference evidence="3 4" key="2">
    <citation type="journal article" date="2019" name="G3 (Bethesda)">
        <title>Hybrid Assembly of the Genome of the Entomopathogenic Nematode Steinernema carpocapsae Identifies the X-Chromosome.</title>
        <authorList>
            <person name="Serra L."/>
            <person name="Macchietto M."/>
            <person name="Macias-Munoz A."/>
            <person name="McGill C.J."/>
            <person name="Rodriguez I.M."/>
            <person name="Rodriguez B."/>
            <person name="Murad R."/>
            <person name="Mortazavi A."/>
        </authorList>
    </citation>
    <scope>NUCLEOTIDE SEQUENCE [LARGE SCALE GENOMIC DNA]</scope>
    <source>
        <strain evidence="3 4">ALL</strain>
    </source>
</reference>
<evidence type="ECO:0000256" key="1">
    <source>
        <dbReference type="SAM" id="Coils"/>
    </source>
</evidence>
<reference evidence="3 4" key="1">
    <citation type="journal article" date="2015" name="Genome Biol.">
        <title>Comparative genomics of Steinernema reveals deeply conserved gene regulatory networks.</title>
        <authorList>
            <person name="Dillman A.R."/>
            <person name="Macchietto M."/>
            <person name="Porter C.F."/>
            <person name="Rogers A."/>
            <person name="Williams B."/>
            <person name="Antoshechkin I."/>
            <person name="Lee M.M."/>
            <person name="Goodwin Z."/>
            <person name="Lu X."/>
            <person name="Lewis E.E."/>
            <person name="Goodrich-Blair H."/>
            <person name="Stock S.P."/>
            <person name="Adams B.J."/>
            <person name="Sternberg P.W."/>
            <person name="Mortazavi A."/>
        </authorList>
    </citation>
    <scope>NUCLEOTIDE SEQUENCE [LARGE SCALE GENOMIC DNA]</scope>
    <source>
        <strain evidence="3 4">ALL</strain>
    </source>
</reference>
<feature type="region of interest" description="Disordered" evidence="2">
    <location>
        <begin position="350"/>
        <end position="433"/>
    </location>
</feature>
<feature type="compositionally biased region" description="Low complexity" evidence="2">
    <location>
        <begin position="396"/>
        <end position="407"/>
    </location>
</feature>
<sequence length="433" mass="49997">MLAVSGLANRSGCHYHPLFFHFNHHVRSTIIFSRFRTPLTQTRSTSRDASFAEANYTQTSDPDIQILESDFVDLENDYYALKNANFDLHEEVQRLTKANDDLETLVDQRSKEKSTLETQQTLLQGQLDQAKDEVCDLKIQMQEVENEKNGFQATCLGLKDVKQKLRNVLEEKLKISERMVQLQEEKTKLEQRADLNNQKVEKFSDLHVDLLDSKSKLNEELANLRATSAQESDEYKRVISELQAANEDMKVKIERCDQDLSYSEDRIQGLEAEVEKLKQQSLDQREKHHNEILIREIRWATVEQMVQGLQRENWNLKNAAKSQSMGQEIEAANKRILELEQLSSSLQETHARRLTQETSATQAKLEDLQKTEESQAQFQERYKAVSPLGKVESRNSKPSTTSSSRQTSNRKKSFKRSASWSKTSKMSQGRHEA</sequence>